<keyword evidence="9" id="KW-1185">Reference proteome</keyword>
<evidence type="ECO:0000256" key="5">
    <source>
        <dbReference type="ARBA" id="ARBA00023163"/>
    </source>
</evidence>
<evidence type="ECO:0000256" key="4">
    <source>
        <dbReference type="ARBA" id="ARBA00023125"/>
    </source>
</evidence>
<comment type="similarity">
    <text evidence="1">Belongs to the sigma-70 factor family. ECF subfamily.</text>
</comment>
<dbReference type="InterPro" id="IPR013324">
    <property type="entry name" value="RNA_pol_sigma_r3/r4-like"/>
</dbReference>
<dbReference type="GO" id="GO:0006352">
    <property type="term" value="P:DNA-templated transcription initiation"/>
    <property type="evidence" value="ECO:0007669"/>
    <property type="project" value="InterPro"/>
</dbReference>
<dbReference type="EMBL" id="CP013188">
    <property type="protein sequence ID" value="ALO43950.1"/>
    <property type="molecule type" value="Genomic_DNA"/>
</dbReference>
<dbReference type="OrthoDB" id="9806241at2"/>
<dbReference type="Proteomes" id="UP000061457">
    <property type="component" value="Chromosome II"/>
</dbReference>
<dbReference type="Pfam" id="PF08281">
    <property type="entry name" value="Sigma70_r4_2"/>
    <property type="match status" value="1"/>
</dbReference>
<evidence type="ECO:0000256" key="3">
    <source>
        <dbReference type="ARBA" id="ARBA00023082"/>
    </source>
</evidence>
<organism evidence="8 9">
    <name type="scientific">Pseudoalteromonas phenolica</name>
    <dbReference type="NCBI Taxonomy" id="161398"/>
    <lineage>
        <taxon>Bacteria</taxon>
        <taxon>Pseudomonadati</taxon>
        <taxon>Pseudomonadota</taxon>
        <taxon>Gammaproteobacteria</taxon>
        <taxon>Alteromonadales</taxon>
        <taxon>Pseudoalteromonadaceae</taxon>
        <taxon>Pseudoalteromonas</taxon>
    </lineage>
</organism>
<name>A0A0S2K779_9GAMM</name>
<feature type="domain" description="RNA polymerase sigma-70 region 2" evidence="6">
    <location>
        <begin position="34"/>
        <end position="100"/>
    </location>
</feature>
<dbReference type="GO" id="GO:0003677">
    <property type="term" value="F:DNA binding"/>
    <property type="evidence" value="ECO:0007669"/>
    <property type="project" value="UniProtKB-KW"/>
</dbReference>
<dbReference type="InterPro" id="IPR013249">
    <property type="entry name" value="RNA_pol_sigma70_r4_t2"/>
</dbReference>
<dbReference type="SUPFAM" id="SSF88659">
    <property type="entry name" value="Sigma3 and sigma4 domains of RNA polymerase sigma factors"/>
    <property type="match status" value="1"/>
</dbReference>
<keyword evidence="2" id="KW-0805">Transcription regulation</keyword>
<accession>A0A0S2K779</accession>
<dbReference type="InterPro" id="IPR014284">
    <property type="entry name" value="RNA_pol_sigma-70_dom"/>
</dbReference>
<gene>
    <name evidence="8" type="ORF">PP2015_3475</name>
</gene>
<dbReference type="PANTHER" id="PTHR43133">
    <property type="entry name" value="RNA POLYMERASE ECF-TYPE SIGMA FACTO"/>
    <property type="match status" value="1"/>
</dbReference>
<dbReference type="RefSeq" id="WP_058031802.1">
    <property type="nucleotide sequence ID" value="NZ_CP013188.1"/>
</dbReference>
<dbReference type="KEGG" id="pphe:PP2015_3475"/>
<dbReference type="Gene3D" id="1.10.10.10">
    <property type="entry name" value="Winged helix-like DNA-binding domain superfamily/Winged helix DNA-binding domain"/>
    <property type="match status" value="1"/>
</dbReference>
<evidence type="ECO:0000259" key="7">
    <source>
        <dbReference type="Pfam" id="PF08281"/>
    </source>
</evidence>
<dbReference type="AlphaFoldDB" id="A0A0S2K779"/>
<sequence length="183" mass="21241">MLIALKTWLHKVSPSRDPLEAYKQTGEDIYIEILINTYSQDLFHFLSGQSDRELAKDICQKTWLTVVEKSHLYRDQQTPKAWLFSIARNALLDEFKKQNRLSSLDEQHHEAVSNEAERDEKNALYVALLTLPFLQREALSLQLEGFSLQEISTITHSEVETIKTRLRYAKQALKQRLGDSHGE</sequence>
<dbReference type="Pfam" id="PF04542">
    <property type="entry name" value="Sigma70_r2"/>
    <property type="match status" value="1"/>
</dbReference>
<reference evidence="8 9" key="1">
    <citation type="submission" date="2015-11" db="EMBL/GenBank/DDBJ databases">
        <authorList>
            <person name="Zhang Y."/>
            <person name="Guo Z."/>
        </authorList>
    </citation>
    <scope>NUCLEOTIDE SEQUENCE [LARGE SCALE GENOMIC DNA]</scope>
    <source>
        <strain evidence="8 9">KCTC 12086</strain>
    </source>
</reference>
<feature type="domain" description="RNA polymerase sigma factor 70 region 4 type 2" evidence="7">
    <location>
        <begin position="122"/>
        <end position="173"/>
    </location>
</feature>
<evidence type="ECO:0000256" key="1">
    <source>
        <dbReference type="ARBA" id="ARBA00010641"/>
    </source>
</evidence>
<proteinExistence type="inferred from homology"/>
<protein>
    <submittedName>
        <fullName evidence="8">ECF subfamily RNA polymerase sigma-24 factor</fullName>
    </submittedName>
</protein>
<dbReference type="SUPFAM" id="SSF88946">
    <property type="entry name" value="Sigma2 domain of RNA polymerase sigma factors"/>
    <property type="match status" value="1"/>
</dbReference>
<dbReference type="NCBIfam" id="TIGR02937">
    <property type="entry name" value="sigma70-ECF"/>
    <property type="match status" value="1"/>
</dbReference>
<evidence type="ECO:0000313" key="9">
    <source>
        <dbReference type="Proteomes" id="UP000061457"/>
    </source>
</evidence>
<dbReference type="PANTHER" id="PTHR43133:SF8">
    <property type="entry name" value="RNA POLYMERASE SIGMA FACTOR HI_1459-RELATED"/>
    <property type="match status" value="1"/>
</dbReference>
<dbReference type="InterPro" id="IPR039425">
    <property type="entry name" value="RNA_pol_sigma-70-like"/>
</dbReference>
<keyword evidence="5" id="KW-0804">Transcription</keyword>
<dbReference type="InterPro" id="IPR036388">
    <property type="entry name" value="WH-like_DNA-bd_sf"/>
</dbReference>
<dbReference type="InterPro" id="IPR013325">
    <property type="entry name" value="RNA_pol_sigma_r2"/>
</dbReference>
<dbReference type="InterPro" id="IPR007627">
    <property type="entry name" value="RNA_pol_sigma70_r2"/>
</dbReference>
<keyword evidence="3" id="KW-0731">Sigma factor</keyword>
<dbReference type="STRING" id="161398.PP2015_3475"/>
<evidence type="ECO:0000259" key="6">
    <source>
        <dbReference type="Pfam" id="PF04542"/>
    </source>
</evidence>
<evidence type="ECO:0000313" key="8">
    <source>
        <dbReference type="EMBL" id="ALO43950.1"/>
    </source>
</evidence>
<dbReference type="PATRIC" id="fig|161398.10.peg.3541"/>
<keyword evidence="4" id="KW-0238">DNA-binding</keyword>
<dbReference type="GO" id="GO:0016987">
    <property type="term" value="F:sigma factor activity"/>
    <property type="evidence" value="ECO:0007669"/>
    <property type="project" value="UniProtKB-KW"/>
</dbReference>
<evidence type="ECO:0000256" key="2">
    <source>
        <dbReference type="ARBA" id="ARBA00023015"/>
    </source>
</evidence>
<dbReference type="Gene3D" id="1.10.1740.10">
    <property type="match status" value="1"/>
</dbReference>